<evidence type="ECO:0000256" key="1">
    <source>
        <dbReference type="SAM" id="SignalP"/>
    </source>
</evidence>
<organism evidence="2 3">
    <name type="scientific">Sphingomicrobium lutaoense</name>
    <dbReference type="NCBI Taxonomy" id="515949"/>
    <lineage>
        <taxon>Bacteria</taxon>
        <taxon>Pseudomonadati</taxon>
        <taxon>Pseudomonadota</taxon>
        <taxon>Alphaproteobacteria</taxon>
        <taxon>Sphingomonadales</taxon>
        <taxon>Sphingomonadaceae</taxon>
        <taxon>Sphingomicrobium</taxon>
    </lineage>
</organism>
<sequence>MRILLPLCALLLLTGCNSLPGKTFVDTLETRDWRQVATADDRERLRGWRATFEQALREAREAGHGGQLQALGALADPDAALPFTAAPNGRYRCRIVKLGSPRGGLAYVDYPAFECRIRAERDLQGLAKLTGSQRPIGLLFPDDDLRQVFLGTLVLGDETRAMRYGADPQRDMIGALQQHAPGRWRLVLPRPHFESTLDLIELVPVGD</sequence>
<evidence type="ECO:0000313" key="2">
    <source>
        <dbReference type="EMBL" id="MBB3763200.1"/>
    </source>
</evidence>
<dbReference type="InterPro" id="IPR032609">
    <property type="entry name" value="DUF4893"/>
</dbReference>
<keyword evidence="3" id="KW-1185">Reference proteome</keyword>
<evidence type="ECO:0000313" key="3">
    <source>
        <dbReference type="Proteomes" id="UP000578569"/>
    </source>
</evidence>
<protein>
    <recommendedName>
        <fullName evidence="4">DUF4893 domain-containing protein</fullName>
    </recommendedName>
</protein>
<evidence type="ECO:0008006" key="4">
    <source>
        <dbReference type="Google" id="ProtNLM"/>
    </source>
</evidence>
<accession>A0A839YXJ5</accession>
<dbReference type="EMBL" id="JACICF010000001">
    <property type="protein sequence ID" value="MBB3763200.1"/>
    <property type="molecule type" value="Genomic_DNA"/>
</dbReference>
<dbReference type="AlphaFoldDB" id="A0A839YXJ5"/>
<comment type="caution">
    <text evidence="2">The sequence shown here is derived from an EMBL/GenBank/DDBJ whole genome shotgun (WGS) entry which is preliminary data.</text>
</comment>
<proteinExistence type="predicted"/>
<feature type="signal peptide" evidence="1">
    <location>
        <begin position="1"/>
        <end position="18"/>
    </location>
</feature>
<gene>
    <name evidence="2" type="ORF">FHS50_000223</name>
</gene>
<name>A0A839YXJ5_9SPHN</name>
<dbReference type="Proteomes" id="UP000578569">
    <property type="component" value="Unassembled WGS sequence"/>
</dbReference>
<reference evidence="2 3" key="1">
    <citation type="submission" date="2020-08" db="EMBL/GenBank/DDBJ databases">
        <title>Genomic Encyclopedia of Type Strains, Phase IV (KMG-IV): sequencing the most valuable type-strain genomes for metagenomic binning, comparative biology and taxonomic classification.</title>
        <authorList>
            <person name="Goeker M."/>
        </authorList>
    </citation>
    <scope>NUCLEOTIDE SEQUENCE [LARGE SCALE GENOMIC DNA]</scope>
    <source>
        <strain evidence="2 3">DSM 24194</strain>
    </source>
</reference>
<dbReference type="PROSITE" id="PS51257">
    <property type="entry name" value="PROKAR_LIPOPROTEIN"/>
    <property type="match status" value="1"/>
</dbReference>
<dbReference type="Pfam" id="PF16233">
    <property type="entry name" value="DUF4893"/>
    <property type="match status" value="1"/>
</dbReference>
<keyword evidence="1" id="KW-0732">Signal</keyword>
<feature type="chain" id="PRO_5032645212" description="DUF4893 domain-containing protein" evidence="1">
    <location>
        <begin position="19"/>
        <end position="207"/>
    </location>
</feature>
<dbReference type="RefSeq" id="WP_183932514.1">
    <property type="nucleotide sequence ID" value="NZ_JACICF010000001.1"/>
</dbReference>